<feature type="domain" description="Integrase catalytic" evidence="1">
    <location>
        <begin position="212"/>
        <end position="368"/>
    </location>
</feature>
<dbReference type="InterPro" id="IPR001584">
    <property type="entry name" value="Integrase_cat-core"/>
</dbReference>
<sequence>VCFPEIADEVVFSDDDIADGHGRGLARDVRPAMMVTPAAAVASTSSEAPLVGGSLHPVLPSALVTVSEDWSKDDVLVYQDNDPIIRQVKDRLRDDEPFGRHEMRSADFRPYRKLWSVLFLDDSGLLVRMIKYLPEDEQAYVPIIPQELRRPLLYRCHDLGGHFGRHHMWERMRRLCFWPGMNADIIDYVAQCARCLTSKARQKPPAAFVPFPVGRPWHTVAVDFLFIGPSDSGPTKLLVVVDHFTRWADAFVVKGEGAADALEPLLQLFSQFGPPTRLLSDQGSAFESQVFADALKILGVVKTRSTPHHPNSNGYVERFNSTILNLLRAYTQRVGDWQGHLRPVLWQYNTCPHSSTGFSPYYLMFGREPPQTLLPNLSQFSSLMYDPDGYAEYLARARATIADVVDEWVTAGGAPHRRAMEQE</sequence>
<dbReference type="InterPro" id="IPR041588">
    <property type="entry name" value="Integrase_H2C2"/>
</dbReference>
<evidence type="ECO:0000259" key="1">
    <source>
        <dbReference type="PROSITE" id="PS50994"/>
    </source>
</evidence>
<dbReference type="InterPro" id="IPR050951">
    <property type="entry name" value="Retrovirus_Pol_polyprotein"/>
</dbReference>
<dbReference type="InterPro" id="IPR012337">
    <property type="entry name" value="RNaseH-like_sf"/>
</dbReference>
<dbReference type="PROSITE" id="PS50994">
    <property type="entry name" value="INTEGRASE"/>
    <property type="match status" value="1"/>
</dbReference>
<dbReference type="FunFam" id="3.30.420.10:FF:000032">
    <property type="entry name" value="Retrovirus-related Pol polyprotein from transposon 297-like Protein"/>
    <property type="match status" value="1"/>
</dbReference>
<evidence type="ECO:0000313" key="3">
    <source>
        <dbReference type="Proteomes" id="UP000553632"/>
    </source>
</evidence>
<dbReference type="PANTHER" id="PTHR37984:SF15">
    <property type="entry name" value="INTEGRASE CATALYTIC DOMAIN-CONTAINING PROTEIN"/>
    <property type="match status" value="1"/>
</dbReference>
<organism evidence="2 3">
    <name type="scientific">Perkinsus olseni</name>
    <name type="common">Perkinsus atlanticus</name>
    <dbReference type="NCBI Taxonomy" id="32597"/>
    <lineage>
        <taxon>Eukaryota</taxon>
        <taxon>Sar</taxon>
        <taxon>Alveolata</taxon>
        <taxon>Perkinsozoa</taxon>
        <taxon>Perkinsea</taxon>
        <taxon>Perkinsida</taxon>
        <taxon>Perkinsidae</taxon>
        <taxon>Perkinsus</taxon>
    </lineage>
</organism>
<dbReference type="Proteomes" id="UP000553632">
    <property type="component" value="Unassembled WGS sequence"/>
</dbReference>
<reference evidence="2 3" key="1">
    <citation type="submission" date="2020-04" db="EMBL/GenBank/DDBJ databases">
        <title>Perkinsus olseni comparative genomics.</title>
        <authorList>
            <person name="Bogema D.R."/>
        </authorList>
    </citation>
    <scope>NUCLEOTIDE SEQUENCE [LARGE SCALE GENOMIC DNA]</scope>
    <source>
        <strain evidence="2 3">ATCC PRA-207</strain>
    </source>
</reference>
<keyword evidence="3" id="KW-1185">Reference proteome</keyword>
<dbReference type="GO" id="GO:0003676">
    <property type="term" value="F:nucleic acid binding"/>
    <property type="evidence" value="ECO:0007669"/>
    <property type="project" value="InterPro"/>
</dbReference>
<dbReference type="Gene3D" id="1.10.340.70">
    <property type="match status" value="1"/>
</dbReference>
<dbReference type="Gene3D" id="3.30.420.10">
    <property type="entry name" value="Ribonuclease H-like superfamily/Ribonuclease H"/>
    <property type="match status" value="1"/>
</dbReference>
<dbReference type="Pfam" id="PF17921">
    <property type="entry name" value="Integrase_H2C2"/>
    <property type="match status" value="1"/>
</dbReference>
<feature type="non-terminal residue" evidence="2">
    <location>
        <position position="423"/>
    </location>
</feature>
<dbReference type="PANTHER" id="PTHR37984">
    <property type="entry name" value="PROTEIN CBG26694"/>
    <property type="match status" value="1"/>
</dbReference>
<dbReference type="GO" id="GO:0015074">
    <property type="term" value="P:DNA integration"/>
    <property type="evidence" value="ECO:0007669"/>
    <property type="project" value="InterPro"/>
</dbReference>
<evidence type="ECO:0000313" key="2">
    <source>
        <dbReference type="EMBL" id="KAF4737262.1"/>
    </source>
</evidence>
<dbReference type="AlphaFoldDB" id="A0A7J6SXI7"/>
<dbReference type="SUPFAM" id="SSF53098">
    <property type="entry name" value="Ribonuclease H-like"/>
    <property type="match status" value="1"/>
</dbReference>
<protein>
    <recommendedName>
        <fullName evidence="1">Integrase catalytic domain-containing protein</fullName>
    </recommendedName>
</protein>
<name>A0A7J6SXI7_PEROL</name>
<feature type="non-terminal residue" evidence="2">
    <location>
        <position position="1"/>
    </location>
</feature>
<gene>
    <name evidence="2" type="ORF">FOZ63_010532</name>
</gene>
<dbReference type="InterPro" id="IPR036397">
    <property type="entry name" value="RNaseH_sf"/>
</dbReference>
<dbReference type="OMA" id="PFGRHEM"/>
<accession>A0A7J6SXI7</accession>
<dbReference type="EMBL" id="JABANO010015211">
    <property type="protein sequence ID" value="KAF4737262.1"/>
    <property type="molecule type" value="Genomic_DNA"/>
</dbReference>
<dbReference type="Pfam" id="PF00665">
    <property type="entry name" value="rve"/>
    <property type="match status" value="1"/>
</dbReference>
<dbReference type="FunFam" id="1.10.340.70:FF:000001">
    <property type="entry name" value="Retrovirus-related Pol polyprotein from transposon gypsy-like Protein"/>
    <property type="match status" value="1"/>
</dbReference>
<comment type="caution">
    <text evidence="2">The sequence shown here is derived from an EMBL/GenBank/DDBJ whole genome shotgun (WGS) entry which is preliminary data.</text>
</comment>
<proteinExistence type="predicted"/>